<gene>
    <name evidence="1" type="ORF">N8T08_008129</name>
</gene>
<protein>
    <submittedName>
        <fullName evidence="1">Uncharacterized protein</fullName>
    </submittedName>
</protein>
<accession>A0ACC3AWH2</accession>
<evidence type="ECO:0000313" key="1">
    <source>
        <dbReference type="EMBL" id="KAK1142203.1"/>
    </source>
</evidence>
<organism evidence="1 2">
    <name type="scientific">Aspergillus melleus</name>
    <dbReference type="NCBI Taxonomy" id="138277"/>
    <lineage>
        <taxon>Eukaryota</taxon>
        <taxon>Fungi</taxon>
        <taxon>Dikarya</taxon>
        <taxon>Ascomycota</taxon>
        <taxon>Pezizomycotina</taxon>
        <taxon>Eurotiomycetes</taxon>
        <taxon>Eurotiomycetidae</taxon>
        <taxon>Eurotiales</taxon>
        <taxon>Aspergillaceae</taxon>
        <taxon>Aspergillus</taxon>
        <taxon>Aspergillus subgen. Circumdati</taxon>
    </lineage>
</organism>
<sequence length="850" mass="91920">MISPSLPAAAVGKSGVIANDDGRVSIDWDSRFVRGFSKLYNGPFLGRPTTPLPAYSELAPQSADDTVQISGPPPAYPESVVEIGKSWKVKLNIVIQVVGSRGDVQPFIALGNELQRYGHRVRLATHDVFEGFVRDSGLEFYPIGGDPADLMAYMVKNPGLIPSMESLRAGDIQRKRFMVREILDGCWRSCIEPDMRTQVPFVADAIIANPPSFAHVHCAQALSIPVHLMFTMPWSSTKAFPHPLANMSGGNSDESLKNYVSYGVVDWLTWQGLGDVINQWRKDLDLEEVATFEGPHLAEILKVPFTYCWSPALVPKPLDWPSYIDVCGFFFRDKPKYDPPADLQAFLASGPPPVYIGFGSIVLEDPERVTTTIINAVNGVGARAIVSKGWSNLGGTHHDNIYYIGDCPHEWLFDHVAAVVHHGGAGTTACGLRSSKPTLIVPFFGDQPFWGAMVATAGAGPTPIPYKELTVDALAAGIQYCLSKQAAEAASAIAHKMSSESGILDAVSSFHRNLPLERLPCDLYPSQPAVWSVSVPKSRQRLKISKFAAETLVADGLIDKKNLTMHPVNPILIENRRWDPITGGASAVLRTTTDLTGSLLGTFYKPVQEYQDYHKHRKHQRPSSMSSEASHRPAGSLSIGSTSKNLEKGNVAAGAGTESSDTKPQPDQGGARLFARIAGASAKSLGSFVPTALKGMTVDIPLALTEGLRNVPRYHGEEPRDHGPVTDIKSGFAVAGNGFVWGMAEGVSDIVVKPYQGMQQDGAKGVVKGIGKGMSNMVSKAGCAMFGVLIYPSAGIAKSLHASIHSRTRKLVVKARSSEGVWMLESGQYTDTDRDQIVTRFRGISDHKKA</sequence>
<proteinExistence type="predicted"/>
<reference evidence="1 2" key="1">
    <citation type="journal article" date="2023" name="ACS Omega">
        <title>Identification of the Neoaspergillic Acid Biosynthesis Gene Cluster by Establishing an In Vitro CRISPR-Ribonucleoprotein Genetic System in Aspergillus melleus.</title>
        <authorList>
            <person name="Yuan B."/>
            <person name="Grau M.F."/>
            <person name="Murata R.M."/>
            <person name="Torok T."/>
            <person name="Venkateswaran K."/>
            <person name="Stajich J.E."/>
            <person name="Wang C.C.C."/>
        </authorList>
    </citation>
    <scope>NUCLEOTIDE SEQUENCE [LARGE SCALE GENOMIC DNA]</scope>
    <source>
        <strain evidence="1 2">IMV 1140</strain>
    </source>
</reference>
<keyword evidence="2" id="KW-1185">Reference proteome</keyword>
<name>A0ACC3AWH2_9EURO</name>
<evidence type="ECO:0000313" key="2">
    <source>
        <dbReference type="Proteomes" id="UP001177260"/>
    </source>
</evidence>
<comment type="caution">
    <text evidence="1">The sequence shown here is derived from an EMBL/GenBank/DDBJ whole genome shotgun (WGS) entry which is preliminary data.</text>
</comment>
<dbReference type="Proteomes" id="UP001177260">
    <property type="component" value="Unassembled WGS sequence"/>
</dbReference>
<dbReference type="EMBL" id="JAOPJF010000053">
    <property type="protein sequence ID" value="KAK1142203.1"/>
    <property type="molecule type" value="Genomic_DNA"/>
</dbReference>